<dbReference type="GeneID" id="88765719"/>
<dbReference type="EMBL" id="AESD01000308">
    <property type="protein sequence ID" value="EHJ13331.1"/>
    <property type="molecule type" value="Genomic_DNA"/>
</dbReference>
<name>G5J3B2_CROWT</name>
<proteinExistence type="predicted"/>
<dbReference type="Proteomes" id="UP000003477">
    <property type="component" value="Unassembled WGS sequence"/>
</dbReference>
<dbReference type="AlphaFoldDB" id="G5J3B2"/>
<gene>
    <name evidence="1" type="ORF">CWATWH0003_1990</name>
</gene>
<protein>
    <recommendedName>
        <fullName evidence="3">Transcriptional regulator</fullName>
    </recommendedName>
</protein>
<dbReference type="GO" id="GO:0003677">
    <property type="term" value="F:DNA binding"/>
    <property type="evidence" value="ECO:0007669"/>
    <property type="project" value="InterPro"/>
</dbReference>
<dbReference type="SUPFAM" id="SSF47413">
    <property type="entry name" value="lambda repressor-like DNA-binding domains"/>
    <property type="match status" value="1"/>
</dbReference>
<accession>G5J3B2</accession>
<sequence length="141" mass="16329">MTLTLNKENYLRLLKETKIIPKIIETEEEYREYLAVTENLMAKKNQRTLEETTLFRLLVRLVEDYEEKFFNLGDWSDLPPHEILQHLVESSGMTENDLQEVISSDGELIGNLLNGQLAISFEQAQKLGTYFKVSPSLFCPS</sequence>
<dbReference type="PATRIC" id="fig|423471.3.peg.1863"/>
<dbReference type="Gene3D" id="1.10.260.40">
    <property type="entry name" value="lambda repressor-like DNA-binding domains"/>
    <property type="match status" value="1"/>
</dbReference>
<evidence type="ECO:0000313" key="1">
    <source>
        <dbReference type="EMBL" id="EHJ13331.1"/>
    </source>
</evidence>
<organism evidence="1 2">
    <name type="scientific">Crocosphaera watsonii WH 0003</name>
    <dbReference type="NCBI Taxonomy" id="423471"/>
    <lineage>
        <taxon>Bacteria</taxon>
        <taxon>Bacillati</taxon>
        <taxon>Cyanobacteriota</taxon>
        <taxon>Cyanophyceae</taxon>
        <taxon>Oscillatoriophycideae</taxon>
        <taxon>Chroococcales</taxon>
        <taxon>Aphanothecaceae</taxon>
        <taxon>Crocosphaera</taxon>
    </lineage>
</organism>
<comment type="caution">
    <text evidence="1">The sequence shown here is derived from an EMBL/GenBank/DDBJ whole genome shotgun (WGS) entry which is preliminary data.</text>
</comment>
<evidence type="ECO:0008006" key="3">
    <source>
        <dbReference type="Google" id="ProtNLM"/>
    </source>
</evidence>
<reference evidence="1 2" key="1">
    <citation type="journal article" date="2011" name="Front. Microbiol.">
        <title>Two Strains of Crocosphaera watsonii with Highly Conserved Genomes are Distinguished by Strain-Specific Features.</title>
        <authorList>
            <person name="Bench S.R."/>
            <person name="Ilikchyan I.N."/>
            <person name="Tripp H.J."/>
            <person name="Zehr J.P."/>
        </authorList>
    </citation>
    <scope>NUCLEOTIDE SEQUENCE [LARGE SCALE GENOMIC DNA]</scope>
    <source>
        <strain evidence="1 2">WH 0003</strain>
    </source>
</reference>
<dbReference type="RefSeq" id="WP_007304938.1">
    <property type="nucleotide sequence ID" value="NZ_AESD01000308.1"/>
</dbReference>
<evidence type="ECO:0000313" key="2">
    <source>
        <dbReference type="Proteomes" id="UP000003477"/>
    </source>
</evidence>
<dbReference type="InterPro" id="IPR010982">
    <property type="entry name" value="Lambda_DNA-bd_dom_sf"/>
</dbReference>